<sequence>MTFQKNQWAVCSNPTRSILLSLSLGLAVLSFTACVCMRCVYKQSAVAASHEMGIRALNAWDQVPRVQKFSRSPVDLQRSAGSRLGGPPKGDECALPSESRFDCARDRALSREECEERGCCYAPLTQSISSGPPWCFYPPSYPGYSMGPLSPTSRGQAATLTRSVPSYLPREVSTLRLEVMLETENRLHLTLKDPTSPRYEVPLSETHPGSSSEGQEPLYILQFLPSPFGFTVQRRSSGRVLLNTTVAPLLFADQYLQLSTSLPSGLISGLGEHYTPISLDLNWTSITLWNHDVAPHSDLNLYGSHPFYLVQEDDGKAHGVFLLNSNAMEVVLQPTPALTWISTGGVLDLYVFLGPDPQDVVRQYHEVIGFPMMPPYWALGFHLCRWGYTTTNATRDVVHRMRSAGFPLDAQWNDIDYADGRKVFTFDPQRFADLPAMVNEFHREGLKYVLILDPGISSTAPPGSYPPFDEGLQRGVFIRNSTGQLLIGKVWPGLTAFPDFTNPETRSWWEDNIRAFHDRVPFDGLWIDMNEPASFVSGSVEGCPDTDLENPPFVPGIIGRHLNSGTLCMSAQQNLSSHYNVHNLYGLTEASATHSALVKVRRSRPFVLSRSSYPGLGRFSGHWTGDVQSDWDQLRYSVPAVLLFGLYGIPLVGADVCGFGGDTTEELCVRWTQLGAFYPFMRNHNDKPNSQEPFVFSPQAQDAMRRAILLRYSLLPLLYTLFHHAHVSASTVARPLFLEFPSDPNCQTIDRQFLWGDSLLISPVLEQGMTELAAYLPPGIWYSLHNVRNTSLVTKNVLTCSVLQGQPYYSKGQYLLLPAPLDTINVHLRAGHIIPQQEPALTTGASRTNPFLLTVALSAEGGAWGELFWDDGDSLDTYEKKDFSFIVFSAGQVSPGGALDGLLLGRVRIFGVLSAPQEVQANGEQVKDIVYHSDTKVSSLTGSCLHVWRTLSVVSVVVYPYRRGCFA</sequence>
<dbReference type="SUPFAM" id="SSF74650">
    <property type="entry name" value="Galactose mutarotase-like"/>
    <property type="match status" value="1"/>
</dbReference>
<dbReference type="FunFam" id="2.60.40.1760:FF:000001">
    <property type="entry name" value="Maltase-glucoamylase, intestinal"/>
    <property type="match status" value="1"/>
</dbReference>
<proteinExistence type="inferred from homology"/>
<evidence type="ECO:0000256" key="10">
    <source>
        <dbReference type="ARBA" id="ARBA00023295"/>
    </source>
</evidence>
<evidence type="ECO:0000256" key="5">
    <source>
        <dbReference type="ARBA" id="ARBA00022801"/>
    </source>
</evidence>
<dbReference type="GO" id="GO:0007040">
    <property type="term" value="P:lysosome organization"/>
    <property type="evidence" value="ECO:0007669"/>
    <property type="project" value="TreeGrafter"/>
</dbReference>
<reference evidence="17 18" key="1">
    <citation type="submission" date="2019-04" db="EMBL/GenBank/DDBJ databases">
        <authorList>
            <consortium name="Wellcome Sanger Institute Data Sharing"/>
        </authorList>
    </citation>
    <scope>NUCLEOTIDE SEQUENCE [LARGE SCALE GENOMIC DNA]</scope>
</reference>
<dbReference type="PROSITE" id="PS51448">
    <property type="entry name" value="P_TREFOIL_2"/>
    <property type="match status" value="1"/>
</dbReference>
<dbReference type="PROSITE" id="PS51257">
    <property type="entry name" value="PROKAR_LIPOPROTEIN"/>
    <property type="match status" value="1"/>
</dbReference>
<evidence type="ECO:0000259" key="16">
    <source>
        <dbReference type="PROSITE" id="PS51448"/>
    </source>
</evidence>
<dbReference type="OrthoDB" id="1334205at2759"/>
<evidence type="ECO:0000256" key="9">
    <source>
        <dbReference type="ARBA" id="ARBA00023228"/>
    </source>
</evidence>
<comment type="caution">
    <text evidence="13">Lacks conserved residue(s) required for the propagation of feature annotation.</text>
</comment>
<dbReference type="InterPro" id="IPR030458">
    <property type="entry name" value="Glyco_hydro_31_AS"/>
</dbReference>
<dbReference type="CDD" id="cd14752">
    <property type="entry name" value="GH31_N"/>
    <property type="match status" value="1"/>
</dbReference>
<feature type="region of interest" description="Disordered" evidence="15">
    <location>
        <begin position="193"/>
        <end position="214"/>
    </location>
</feature>
<dbReference type="SUPFAM" id="SSF51445">
    <property type="entry name" value="(Trans)glycosidases"/>
    <property type="match status" value="1"/>
</dbReference>
<dbReference type="GO" id="GO:0004558">
    <property type="term" value="F:alpha-1,4-glucosidase activity"/>
    <property type="evidence" value="ECO:0007669"/>
    <property type="project" value="TreeGrafter"/>
</dbReference>
<reference evidence="17" key="2">
    <citation type="submission" date="2025-08" db="UniProtKB">
        <authorList>
            <consortium name="Ensembl"/>
        </authorList>
    </citation>
    <scope>IDENTIFICATION</scope>
</reference>
<dbReference type="Pfam" id="PF01055">
    <property type="entry name" value="Glyco_hydro_31_2nd"/>
    <property type="match status" value="1"/>
</dbReference>
<evidence type="ECO:0000256" key="11">
    <source>
        <dbReference type="ARBA" id="ARBA00041572"/>
    </source>
</evidence>
<dbReference type="SMART" id="SM00018">
    <property type="entry name" value="PD"/>
    <property type="match status" value="1"/>
</dbReference>
<evidence type="ECO:0000256" key="1">
    <source>
        <dbReference type="ARBA" id="ARBA00004656"/>
    </source>
</evidence>
<dbReference type="InterPro" id="IPR000519">
    <property type="entry name" value="P_trefoil_dom"/>
</dbReference>
<dbReference type="PROSITE" id="PS00129">
    <property type="entry name" value="GLYCOSYL_HYDROL_F31_1"/>
    <property type="match status" value="1"/>
</dbReference>
<keyword evidence="18" id="KW-1185">Reference proteome</keyword>
<dbReference type="GO" id="GO:0030246">
    <property type="term" value="F:carbohydrate binding"/>
    <property type="evidence" value="ECO:0007669"/>
    <property type="project" value="InterPro"/>
</dbReference>
<evidence type="ECO:0000256" key="3">
    <source>
        <dbReference type="ARBA" id="ARBA00019338"/>
    </source>
</evidence>
<name>A0A8C9VLM9_SCLFO</name>
<evidence type="ECO:0000256" key="2">
    <source>
        <dbReference type="ARBA" id="ARBA00007806"/>
    </source>
</evidence>
<dbReference type="InterPro" id="IPR030459">
    <property type="entry name" value="Glyco_hydro_31_CS"/>
</dbReference>
<dbReference type="Ensembl" id="ENSSFOT00015080168.1">
    <property type="protein sequence ID" value="ENSSFOP00015061789.1"/>
    <property type="gene ID" value="ENSSFOG00015003199.2"/>
</dbReference>
<dbReference type="Gene3D" id="3.20.20.80">
    <property type="entry name" value="Glycosidases"/>
    <property type="match status" value="1"/>
</dbReference>
<reference evidence="17" key="3">
    <citation type="submission" date="2025-09" db="UniProtKB">
        <authorList>
            <consortium name="Ensembl"/>
        </authorList>
    </citation>
    <scope>IDENTIFICATION</scope>
</reference>
<dbReference type="PANTHER" id="PTHR22762:SF92">
    <property type="entry name" value="LYSOSOMAL ALPHA-GLUCOSIDASE"/>
    <property type="match status" value="1"/>
</dbReference>
<dbReference type="InterPro" id="IPR013780">
    <property type="entry name" value="Glyco_hydro_b"/>
</dbReference>
<dbReference type="FunFam" id="2.60.40.1180:FF:000044">
    <property type="entry name" value="Alpha-glucosidase 1"/>
    <property type="match status" value="1"/>
</dbReference>
<comment type="similarity">
    <text evidence="2 14">Belongs to the glycosyl hydrolase 31 family.</text>
</comment>
<dbReference type="Proteomes" id="UP000694397">
    <property type="component" value="Chromosome 8"/>
</dbReference>
<dbReference type="CDD" id="cd06602">
    <property type="entry name" value="GH31_MGAM_SI_GAA"/>
    <property type="match status" value="1"/>
</dbReference>
<dbReference type="InterPro" id="IPR044913">
    <property type="entry name" value="P_trefoil_dom_sf"/>
</dbReference>
<protein>
    <recommendedName>
        <fullName evidence="3">Lysosomal alpha-glucosidase</fullName>
    </recommendedName>
    <alternativeName>
        <fullName evidence="11">Acid maltase</fullName>
    </alternativeName>
</protein>
<dbReference type="Pfam" id="PF21365">
    <property type="entry name" value="Glyco_hydro_31_3rd"/>
    <property type="match status" value="1"/>
</dbReference>
<dbReference type="GO" id="GO:0005765">
    <property type="term" value="C:lysosomal membrane"/>
    <property type="evidence" value="ECO:0007669"/>
    <property type="project" value="UniProtKB-SubCell"/>
</dbReference>
<dbReference type="GO" id="GO:0005980">
    <property type="term" value="P:glycogen catabolic process"/>
    <property type="evidence" value="ECO:0007669"/>
    <property type="project" value="TreeGrafter"/>
</dbReference>
<dbReference type="InterPro" id="IPR025887">
    <property type="entry name" value="Glyco_hydro_31_N_dom"/>
</dbReference>
<dbReference type="CDD" id="cd00111">
    <property type="entry name" value="Trefoil"/>
    <property type="match status" value="1"/>
</dbReference>
<dbReference type="PROSITE" id="PS00707">
    <property type="entry name" value="GLYCOSYL_HYDROL_F31_2"/>
    <property type="match status" value="1"/>
</dbReference>
<dbReference type="Pfam" id="PF13802">
    <property type="entry name" value="Gal_mutarotas_2"/>
    <property type="match status" value="1"/>
</dbReference>
<dbReference type="InterPro" id="IPR000322">
    <property type="entry name" value="Glyco_hydro_31_TIM"/>
</dbReference>
<evidence type="ECO:0000256" key="4">
    <source>
        <dbReference type="ARBA" id="ARBA00022729"/>
    </source>
</evidence>
<evidence type="ECO:0000256" key="13">
    <source>
        <dbReference type="PROSITE-ProRule" id="PRU00779"/>
    </source>
</evidence>
<gene>
    <name evidence="17" type="primary">GAA</name>
    <name evidence="17" type="synonym">gaa</name>
</gene>
<keyword evidence="10 14" id="KW-0326">Glycosidase</keyword>
<dbReference type="SUPFAM" id="SSF51011">
    <property type="entry name" value="Glycosyl hydrolase domain"/>
    <property type="match status" value="1"/>
</dbReference>
<feature type="region of interest" description="Disordered" evidence="15">
    <location>
        <begin position="71"/>
        <end position="93"/>
    </location>
</feature>
<evidence type="ECO:0000256" key="8">
    <source>
        <dbReference type="ARBA" id="ARBA00023180"/>
    </source>
</evidence>
<evidence type="ECO:0000256" key="6">
    <source>
        <dbReference type="ARBA" id="ARBA00023136"/>
    </source>
</evidence>
<dbReference type="Gene3D" id="4.10.110.10">
    <property type="entry name" value="Spasmolytic Protein, domain 1"/>
    <property type="match status" value="1"/>
</dbReference>
<keyword evidence="4" id="KW-0732">Signal</keyword>
<evidence type="ECO:0000313" key="17">
    <source>
        <dbReference type="Ensembl" id="ENSSFOP00015061789.1"/>
    </source>
</evidence>
<organism evidence="17 18">
    <name type="scientific">Scleropages formosus</name>
    <name type="common">Asian bonytongue</name>
    <name type="synonym">Osteoglossum formosum</name>
    <dbReference type="NCBI Taxonomy" id="113540"/>
    <lineage>
        <taxon>Eukaryota</taxon>
        <taxon>Metazoa</taxon>
        <taxon>Chordata</taxon>
        <taxon>Craniata</taxon>
        <taxon>Vertebrata</taxon>
        <taxon>Euteleostomi</taxon>
        <taxon>Actinopterygii</taxon>
        <taxon>Neopterygii</taxon>
        <taxon>Teleostei</taxon>
        <taxon>Osteoglossocephala</taxon>
        <taxon>Osteoglossomorpha</taxon>
        <taxon>Osteoglossiformes</taxon>
        <taxon>Osteoglossidae</taxon>
        <taxon>Scleropages</taxon>
    </lineage>
</organism>
<keyword evidence="6" id="KW-0472">Membrane</keyword>
<dbReference type="Gene3D" id="2.60.40.1760">
    <property type="entry name" value="glycosyl hydrolase (family 31)"/>
    <property type="match status" value="1"/>
</dbReference>
<evidence type="ECO:0000256" key="14">
    <source>
        <dbReference type="RuleBase" id="RU361185"/>
    </source>
</evidence>
<keyword evidence="5 14" id="KW-0378">Hydrolase</keyword>
<keyword evidence="7" id="KW-1015">Disulfide bond</keyword>
<dbReference type="InterPro" id="IPR011013">
    <property type="entry name" value="Gal_mutarotase_sf_dom"/>
</dbReference>
<evidence type="ECO:0000256" key="15">
    <source>
        <dbReference type="SAM" id="MobiDB-lite"/>
    </source>
</evidence>
<evidence type="ECO:0000256" key="12">
    <source>
        <dbReference type="ARBA" id="ARBA00045686"/>
    </source>
</evidence>
<accession>A0A8C9VLM9</accession>
<dbReference type="GeneTree" id="ENSGT00940000159355"/>
<comment type="function">
    <text evidence="12">Essential for the degradation of glycogen in lysosomes. Has highest activity on alpha-1,4-linked glycosidic linkages, but can also hydrolyze alpha-1,6-linked glucans.</text>
</comment>
<dbReference type="Gene3D" id="2.60.40.1180">
    <property type="entry name" value="Golgi alpha-mannosidase II"/>
    <property type="match status" value="2"/>
</dbReference>
<dbReference type="InterPro" id="IPR048395">
    <property type="entry name" value="Glyco_hydro_31_C"/>
</dbReference>
<keyword evidence="9" id="KW-0458">Lysosome</keyword>
<evidence type="ECO:0000256" key="7">
    <source>
        <dbReference type="ARBA" id="ARBA00023157"/>
    </source>
</evidence>
<dbReference type="PANTHER" id="PTHR22762">
    <property type="entry name" value="ALPHA-GLUCOSIDASE"/>
    <property type="match status" value="1"/>
</dbReference>
<dbReference type="Pfam" id="PF00088">
    <property type="entry name" value="Trefoil"/>
    <property type="match status" value="1"/>
</dbReference>
<dbReference type="InterPro" id="IPR017853">
    <property type="entry name" value="GH"/>
</dbReference>
<evidence type="ECO:0000313" key="18">
    <source>
        <dbReference type="Proteomes" id="UP000694397"/>
    </source>
</evidence>
<keyword evidence="8" id="KW-0325">Glycoprotein</keyword>
<dbReference type="FunFam" id="3.20.20.80:FF:000072">
    <property type="entry name" value="lysosomal alpha-glucosidase isoform X2"/>
    <property type="match status" value="1"/>
</dbReference>
<dbReference type="AlphaFoldDB" id="A0A8C9VLM9"/>
<feature type="domain" description="P-type" evidence="16">
    <location>
        <begin position="91"/>
        <end position="139"/>
    </location>
</feature>
<comment type="subcellular location">
    <subcellularLocation>
        <location evidence="1">Lysosome membrane</location>
    </subcellularLocation>
</comment>